<dbReference type="Pfam" id="PF01569">
    <property type="entry name" value="PAP2"/>
    <property type="match status" value="1"/>
</dbReference>
<keyword evidence="1" id="KW-0812">Transmembrane</keyword>
<evidence type="ECO:0000313" key="4">
    <source>
        <dbReference type="Proteomes" id="UP000070186"/>
    </source>
</evidence>
<dbReference type="Gene3D" id="1.20.144.10">
    <property type="entry name" value="Phosphatidic acid phosphatase type 2/haloperoxidase"/>
    <property type="match status" value="1"/>
</dbReference>
<dbReference type="InterPro" id="IPR000326">
    <property type="entry name" value="PAP2/HPO"/>
</dbReference>
<dbReference type="AlphaFoldDB" id="A0A133XJE7"/>
<dbReference type="EMBL" id="LODL01000019">
    <property type="protein sequence ID" value="KXB31061.1"/>
    <property type="molecule type" value="Genomic_DNA"/>
</dbReference>
<proteinExistence type="predicted"/>
<feature type="transmembrane region" description="Helical" evidence="1">
    <location>
        <begin position="90"/>
        <end position="111"/>
    </location>
</feature>
<feature type="transmembrane region" description="Helical" evidence="1">
    <location>
        <begin position="58"/>
        <end position="78"/>
    </location>
</feature>
<feature type="transmembrane region" description="Helical" evidence="1">
    <location>
        <begin position="148"/>
        <end position="167"/>
    </location>
</feature>
<dbReference type="Proteomes" id="UP000070186">
    <property type="component" value="Unassembled WGS sequence"/>
</dbReference>
<evidence type="ECO:0000256" key="1">
    <source>
        <dbReference type="SAM" id="Phobius"/>
    </source>
</evidence>
<keyword evidence="4" id="KW-1185">Reference proteome</keyword>
<keyword evidence="1" id="KW-1133">Transmembrane helix</keyword>
<accession>A0A133XJE7</accession>
<organism evidence="3 4">
    <name type="scientific">Dechloromonas denitrificans</name>
    <dbReference type="NCBI Taxonomy" id="281362"/>
    <lineage>
        <taxon>Bacteria</taxon>
        <taxon>Pseudomonadati</taxon>
        <taxon>Pseudomonadota</taxon>
        <taxon>Betaproteobacteria</taxon>
        <taxon>Rhodocyclales</taxon>
        <taxon>Azonexaceae</taxon>
        <taxon>Dechloromonas</taxon>
    </lineage>
</organism>
<dbReference type="STRING" id="281362.AT959_10195"/>
<evidence type="ECO:0000259" key="2">
    <source>
        <dbReference type="Pfam" id="PF01569"/>
    </source>
</evidence>
<comment type="caution">
    <text evidence="3">The sequence shown here is derived from an EMBL/GenBank/DDBJ whole genome shotgun (WGS) entry which is preliminary data.</text>
</comment>
<protein>
    <recommendedName>
        <fullName evidence="2">Phosphatidic acid phosphatase type 2/haloperoxidase domain-containing protein</fullName>
    </recommendedName>
</protein>
<keyword evidence="1" id="KW-0472">Membrane</keyword>
<sequence>MASRATELRLAIILFGLLAGLFIAFPQLDLLASGLFYRGDGHWALNRENLWLAIPYRGLPRLGQGLLVGLLLLWLLSFSSRLPRLRARRVSFGFLLVAALAGPILLVDATLKEHSGRTRPVNTTHFGGSKQFTPAFIPADQCQANCSFVSGHVATAAFIMAFGWLGAPAVRRRWLLASLAFGGLFALVRMVPGGHFLSDTIFAWFATYFSLWATEWLFRKLGWLPASHSPS</sequence>
<dbReference type="CDD" id="cd03396">
    <property type="entry name" value="PAP2_like_6"/>
    <property type="match status" value="1"/>
</dbReference>
<reference evidence="3 4" key="1">
    <citation type="submission" date="2015-12" db="EMBL/GenBank/DDBJ databases">
        <title>Nitrous oxide reduction kinetics distinguish bacteria harboring typical versus atypical NosZ.</title>
        <authorList>
            <person name="Yoon S."/>
            <person name="Nissen S."/>
            <person name="Park D."/>
            <person name="Sanford R.A."/>
            <person name="Loeffler F.E."/>
        </authorList>
    </citation>
    <scope>NUCLEOTIDE SEQUENCE [LARGE SCALE GENOMIC DNA]</scope>
    <source>
        <strain evidence="3 4">ATCC BAA-841</strain>
    </source>
</reference>
<feature type="transmembrane region" description="Helical" evidence="1">
    <location>
        <begin position="201"/>
        <end position="218"/>
    </location>
</feature>
<gene>
    <name evidence="3" type="ORF">AT959_10195</name>
</gene>
<dbReference type="SUPFAM" id="SSF48317">
    <property type="entry name" value="Acid phosphatase/Vanadium-dependent haloperoxidase"/>
    <property type="match status" value="1"/>
</dbReference>
<name>A0A133XJE7_9RHOO</name>
<feature type="domain" description="Phosphatidic acid phosphatase type 2/haloperoxidase" evidence="2">
    <location>
        <begin position="95"/>
        <end position="220"/>
    </location>
</feature>
<dbReference type="InterPro" id="IPR036938">
    <property type="entry name" value="PAP2/HPO_sf"/>
</dbReference>
<feature type="transmembrane region" description="Helical" evidence="1">
    <location>
        <begin position="174"/>
        <end position="195"/>
    </location>
</feature>
<evidence type="ECO:0000313" key="3">
    <source>
        <dbReference type="EMBL" id="KXB31061.1"/>
    </source>
</evidence>